<feature type="transmembrane region" description="Helical" evidence="1">
    <location>
        <begin position="6"/>
        <end position="24"/>
    </location>
</feature>
<name>A0A6I4NRM2_9FLAO</name>
<reference evidence="2 3" key="1">
    <citation type="submission" date="2019-12" db="EMBL/GenBank/DDBJ databases">
        <authorList>
            <person name="Kim Y.S."/>
        </authorList>
    </citation>
    <scope>NUCLEOTIDE SEQUENCE [LARGE SCALE GENOMIC DNA]</scope>
    <source>
        <strain evidence="2 3">GA093</strain>
    </source>
</reference>
<proteinExistence type="predicted"/>
<accession>A0A6I4NRM2</accession>
<evidence type="ECO:0000313" key="3">
    <source>
        <dbReference type="Proteomes" id="UP000471501"/>
    </source>
</evidence>
<keyword evidence="1" id="KW-0812">Transmembrane</keyword>
<protein>
    <submittedName>
        <fullName evidence="2">FeoB-associated Cys-rich membrane protein</fullName>
    </submittedName>
</protein>
<comment type="caution">
    <text evidence="2">The sequence shown here is derived from an EMBL/GenBank/DDBJ whole genome shotgun (WGS) entry which is preliminary data.</text>
</comment>
<dbReference type="EMBL" id="WSTB01000002">
    <property type="protein sequence ID" value="MWB93737.1"/>
    <property type="molecule type" value="Genomic_DNA"/>
</dbReference>
<dbReference type="Pfam" id="PF12669">
    <property type="entry name" value="FeoB_associated"/>
    <property type="match status" value="1"/>
</dbReference>
<dbReference type="AlphaFoldDB" id="A0A6I4NRM2"/>
<sequence>MMVQEIIAFTILGLAVAFLVKKFFWKSKKKKDCGGGDCGCS</sequence>
<evidence type="ECO:0000256" key="1">
    <source>
        <dbReference type="SAM" id="Phobius"/>
    </source>
</evidence>
<dbReference type="Proteomes" id="UP000471501">
    <property type="component" value="Unassembled WGS sequence"/>
</dbReference>
<evidence type="ECO:0000313" key="2">
    <source>
        <dbReference type="EMBL" id="MWB93737.1"/>
    </source>
</evidence>
<organism evidence="2 3">
    <name type="scientific">Flavobacterium hydrocarbonoxydans</name>
    <dbReference type="NCBI Taxonomy" id="2683249"/>
    <lineage>
        <taxon>Bacteria</taxon>
        <taxon>Pseudomonadati</taxon>
        <taxon>Bacteroidota</taxon>
        <taxon>Flavobacteriia</taxon>
        <taxon>Flavobacteriales</taxon>
        <taxon>Flavobacteriaceae</taxon>
        <taxon>Flavobacterium</taxon>
    </lineage>
</organism>
<keyword evidence="1" id="KW-1133">Transmembrane helix</keyword>
<keyword evidence="3" id="KW-1185">Reference proteome</keyword>
<keyword evidence="1" id="KW-0472">Membrane</keyword>
<gene>
    <name evidence="2" type="ORF">GON26_05150</name>
</gene>